<dbReference type="Proteomes" id="UP001165063">
    <property type="component" value="Unassembled WGS sequence"/>
</dbReference>
<accession>A0A9W7DNJ5</accession>
<evidence type="ECO:0000313" key="2">
    <source>
        <dbReference type="EMBL" id="GMG55519.1"/>
    </source>
</evidence>
<protein>
    <submittedName>
        <fullName evidence="2">Unnamed protein product</fullName>
    </submittedName>
</protein>
<proteinExistence type="predicted"/>
<gene>
    <name evidence="2" type="ORF">Amon01_000759400</name>
</gene>
<keyword evidence="3" id="KW-1185">Reference proteome</keyword>
<evidence type="ECO:0000313" key="3">
    <source>
        <dbReference type="Proteomes" id="UP001165063"/>
    </source>
</evidence>
<reference evidence="2" key="1">
    <citation type="submission" date="2023-04" db="EMBL/GenBank/DDBJ databases">
        <title>Ambrosiozyma monospora NBRC 1965.</title>
        <authorList>
            <person name="Ichikawa N."/>
            <person name="Sato H."/>
            <person name="Tonouchi N."/>
        </authorList>
    </citation>
    <scope>NUCLEOTIDE SEQUENCE</scope>
    <source>
        <strain evidence="2">NBRC 1965</strain>
    </source>
</reference>
<dbReference type="AlphaFoldDB" id="A0A9W7DNJ5"/>
<evidence type="ECO:0000256" key="1">
    <source>
        <dbReference type="SAM" id="SignalP"/>
    </source>
</evidence>
<comment type="caution">
    <text evidence="2">The sequence shown here is derived from an EMBL/GenBank/DDBJ whole genome shotgun (WGS) entry which is preliminary data.</text>
</comment>
<dbReference type="EMBL" id="BSXU01005711">
    <property type="protein sequence ID" value="GMG55519.1"/>
    <property type="molecule type" value="Genomic_DNA"/>
</dbReference>
<feature type="chain" id="PRO_5040950003" evidence="1">
    <location>
        <begin position="19"/>
        <end position="596"/>
    </location>
</feature>
<feature type="signal peptide" evidence="1">
    <location>
        <begin position="1"/>
        <end position="18"/>
    </location>
</feature>
<sequence>MPMELVTIIYHFALLVCGNMSVVKLIKSNHNVDSILASMVESGTPYNLVGNGECYFHDDSFSAPECTSVPPDILRIFLNKTKLKLKEIILSCDTYQWRPEYTKLLRCTDLYERLLVTHDSELLIHIPDECIHKITKLRWPPRRNGGDVLAKWQSSQLHNLESLKFVFHNFEHSFLDACLELKSLKKLKLMFGMNTMLSLTDDAIDYVTNVAKQVDTTISIRTTDINVHYGENVRPAIYSKLTPWFPYIKIISTCSGDSSPVWNTNLVSQINRLSKLSVTYVAHKDSIVQNYSSESLKSLVLCLHNFKGSVNLEGLINVRTLKFFKTRFPIDIKLPHRIETLALNRCELSGSNKQWGLEAPAHLKTLVINSSFTKVEPPVFSQWGDMNQLCKLVVNGASWEFKDIYVSKSFSGLVSLSLQYYTTNANDFQEFSSNVLCFSSLMNLRILKLKVSNLFKAWKFDAFPPLLQQFKLETEFSCDPHKSSVRHYVSIKYGFEFEMNFLKSTSMEVIDFGRMEFTQLASSCINIDLSKLLMRKLNSFNFCMIKGKSVVINFPDTSVDLVNLKFLKKDNKAELKVVSPFHSSDVLKSLEIPCRY</sequence>
<organism evidence="2 3">
    <name type="scientific">Ambrosiozyma monospora</name>
    <name type="common">Yeast</name>
    <name type="synonym">Endomycopsis monosporus</name>
    <dbReference type="NCBI Taxonomy" id="43982"/>
    <lineage>
        <taxon>Eukaryota</taxon>
        <taxon>Fungi</taxon>
        <taxon>Dikarya</taxon>
        <taxon>Ascomycota</taxon>
        <taxon>Saccharomycotina</taxon>
        <taxon>Pichiomycetes</taxon>
        <taxon>Pichiales</taxon>
        <taxon>Pichiaceae</taxon>
        <taxon>Ambrosiozyma</taxon>
    </lineage>
</organism>
<name>A0A9W7DNJ5_AMBMO</name>
<keyword evidence="1" id="KW-0732">Signal</keyword>